<feature type="transmembrane region" description="Helical" evidence="6">
    <location>
        <begin position="143"/>
        <end position="162"/>
    </location>
</feature>
<comment type="similarity">
    <text evidence="2">Belongs to the plant DMP1 protein family.</text>
</comment>
<evidence type="ECO:0000256" key="2">
    <source>
        <dbReference type="ARBA" id="ARBA00008707"/>
    </source>
</evidence>
<evidence type="ECO:0008006" key="9">
    <source>
        <dbReference type="Google" id="ProtNLM"/>
    </source>
</evidence>
<evidence type="ECO:0000256" key="4">
    <source>
        <dbReference type="ARBA" id="ARBA00022989"/>
    </source>
</evidence>
<evidence type="ECO:0000256" key="3">
    <source>
        <dbReference type="ARBA" id="ARBA00022692"/>
    </source>
</evidence>
<organism evidence="7 8">
    <name type="scientific">Cinchona calisaya</name>
    <dbReference type="NCBI Taxonomy" id="153742"/>
    <lineage>
        <taxon>Eukaryota</taxon>
        <taxon>Viridiplantae</taxon>
        <taxon>Streptophyta</taxon>
        <taxon>Embryophyta</taxon>
        <taxon>Tracheophyta</taxon>
        <taxon>Spermatophyta</taxon>
        <taxon>Magnoliopsida</taxon>
        <taxon>eudicotyledons</taxon>
        <taxon>Gunneridae</taxon>
        <taxon>Pentapetalae</taxon>
        <taxon>asterids</taxon>
        <taxon>lamiids</taxon>
        <taxon>Gentianales</taxon>
        <taxon>Rubiaceae</taxon>
        <taxon>Cinchonoideae</taxon>
        <taxon>Cinchoneae</taxon>
        <taxon>Cinchona</taxon>
    </lineage>
</organism>
<evidence type="ECO:0000256" key="6">
    <source>
        <dbReference type="SAM" id="Phobius"/>
    </source>
</evidence>
<reference evidence="7 8" key="1">
    <citation type="submission" date="2024-11" db="EMBL/GenBank/DDBJ databases">
        <title>A near-complete genome assembly of Cinchona calisaya.</title>
        <authorList>
            <person name="Lian D.C."/>
            <person name="Zhao X.W."/>
            <person name="Wei L."/>
        </authorList>
    </citation>
    <scope>NUCLEOTIDE SEQUENCE [LARGE SCALE GENOMIC DNA]</scope>
    <source>
        <tissue evidence="7">Nenye</tissue>
    </source>
</reference>
<feature type="transmembrane region" description="Helical" evidence="6">
    <location>
        <begin position="12"/>
        <end position="33"/>
    </location>
</feature>
<accession>A0ABD2YEL8</accession>
<evidence type="ECO:0000256" key="1">
    <source>
        <dbReference type="ARBA" id="ARBA00004141"/>
    </source>
</evidence>
<gene>
    <name evidence="7" type="ORF">ACH5RR_031202</name>
</gene>
<dbReference type="GO" id="GO:0016020">
    <property type="term" value="C:membrane"/>
    <property type="evidence" value="ECO:0007669"/>
    <property type="project" value="UniProtKB-SubCell"/>
</dbReference>
<feature type="transmembrane region" description="Helical" evidence="6">
    <location>
        <begin position="105"/>
        <end position="123"/>
    </location>
</feature>
<keyword evidence="3 6" id="KW-0812">Transmembrane</keyword>
<dbReference type="EMBL" id="JBJUIK010000013">
    <property type="protein sequence ID" value="KAL3505820.1"/>
    <property type="molecule type" value="Genomic_DNA"/>
</dbReference>
<evidence type="ECO:0000313" key="8">
    <source>
        <dbReference type="Proteomes" id="UP001630127"/>
    </source>
</evidence>
<dbReference type="Pfam" id="PF05078">
    <property type="entry name" value="DUF679"/>
    <property type="match status" value="1"/>
</dbReference>
<proteinExistence type="inferred from homology"/>
<keyword evidence="8" id="KW-1185">Reference proteome</keyword>
<dbReference type="GO" id="GO:0005737">
    <property type="term" value="C:cytoplasm"/>
    <property type="evidence" value="ECO:0007669"/>
    <property type="project" value="UniProtKB-ARBA"/>
</dbReference>
<name>A0ABD2YEL8_9GENT</name>
<keyword evidence="5 6" id="KW-0472">Membrane</keyword>
<dbReference type="InterPro" id="IPR007770">
    <property type="entry name" value="DMP"/>
</dbReference>
<evidence type="ECO:0000256" key="5">
    <source>
        <dbReference type="ARBA" id="ARBA00023136"/>
    </source>
</evidence>
<dbReference type="Proteomes" id="UP001630127">
    <property type="component" value="Unassembled WGS sequence"/>
</dbReference>
<keyword evidence="4 6" id="KW-1133">Transmembrane helix</keyword>
<sequence length="197" mass="21709">MANNASITDKAFAGLGSLIKLLPTGTVFTYQFLNPLLGGDDRCKALNKALSSILIIVCGLLCFLSTFTDSYRDSEGKTHYGIATFKGFWPNSDPSMDSSSYKIRFGEFVHAFFALFVFAGVALLNEESVDCFYPSFQKNKKTLLSVLPTVVGVVSSIVIALFPTKLNYIGYPSSSQQPNTLIPHFKNEIIHKYIHVV</sequence>
<protein>
    <recommendedName>
        <fullName evidence="9">Protein DMP2-like</fullName>
    </recommendedName>
</protein>
<dbReference type="PANTHER" id="PTHR31621">
    <property type="entry name" value="PROTEIN DMP3"/>
    <property type="match status" value="1"/>
</dbReference>
<comment type="subcellular location">
    <subcellularLocation>
        <location evidence="1">Membrane</location>
        <topology evidence="1">Multi-pass membrane protein</topology>
    </subcellularLocation>
</comment>
<dbReference type="PANTHER" id="PTHR31621:SF66">
    <property type="entry name" value="PROTEIN DMP2"/>
    <property type="match status" value="1"/>
</dbReference>
<evidence type="ECO:0000313" key="7">
    <source>
        <dbReference type="EMBL" id="KAL3505820.1"/>
    </source>
</evidence>
<feature type="transmembrane region" description="Helical" evidence="6">
    <location>
        <begin position="45"/>
        <end position="67"/>
    </location>
</feature>
<dbReference type="AlphaFoldDB" id="A0ABD2YEL8"/>
<comment type="caution">
    <text evidence="7">The sequence shown here is derived from an EMBL/GenBank/DDBJ whole genome shotgun (WGS) entry which is preliminary data.</text>
</comment>